<accession>A0A8T4C7S8</accession>
<name>A0A8T4C7S8_9ARCH</name>
<sequence>MRPRIRGILPVGLTKSVAAYVRSREESVGKKSLRHLMDANHAVKVLRSLDHHSSQFERGLELVRESIAGQLALTAQNDSTLHDFLRTKKFIYVNAGSRLVGTNWPKLLGVGRDRISTADILWLMNHL</sequence>
<organism evidence="1 2">
    <name type="scientific">Candidatus Iainarchaeum sp</name>
    <dbReference type="NCBI Taxonomy" id="3101447"/>
    <lineage>
        <taxon>Archaea</taxon>
        <taxon>Candidatus Iainarchaeota</taxon>
        <taxon>Candidatus Iainarchaeia</taxon>
        <taxon>Candidatus Iainarchaeales</taxon>
        <taxon>Candidatus Iainarchaeaceae</taxon>
        <taxon>Candidatus Iainarchaeum</taxon>
    </lineage>
</organism>
<comment type="caution">
    <text evidence="1">The sequence shown here is derived from an EMBL/GenBank/DDBJ whole genome shotgun (WGS) entry which is preliminary data.</text>
</comment>
<dbReference type="AlphaFoldDB" id="A0A8T4C7S8"/>
<evidence type="ECO:0000313" key="2">
    <source>
        <dbReference type="Proteomes" id="UP000774699"/>
    </source>
</evidence>
<reference evidence="1" key="1">
    <citation type="submission" date="2019-03" db="EMBL/GenBank/DDBJ databases">
        <title>Lake Tanganyika Metagenome-Assembled Genomes (MAGs).</title>
        <authorList>
            <person name="Tran P."/>
        </authorList>
    </citation>
    <scope>NUCLEOTIDE SEQUENCE</scope>
    <source>
        <strain evidence="1">M_DeepCast_50m_m2_156</strain>
    </source>
</reference>
<proteinExistence type="predicted"/>
<protein>
    <submittedName>
        <fullName evidence="1">Uncharacterized protein</fullName>
    </submittedName>
</protein>
<dbReference type="Proteomes" id="UP000774699">
    <property type="component" value="Unassembled WGS sequence"/>
</dbReference>
<gene>
    <name evidence="1" type="ORF">FJY86_03440</name>
</gene>
<dbReference type="EMBL" id="VGJJ01000027">
    <property type="protein sequence ID" value="MBM3282367.1"/>
    <property type="molecule type" value="Genomic_DNA"/>
</dbReference>
<evidence type="ECO:0000313" key="1">
    <source>
        <dbReference type="EMBL" id="MBM3282367.1"/>
    </source>
</evidence>